<dbReference type="EMBL" id="FN653255">
    <property type="protein sequence ID" value="CBY14120.1"/>
    <property type="molecule type" value="Genomic_DNA"/>
</dbReference>
<keyword evidence="1" id="KW-1133">Transmembrane helix</keyword>
<proteinExistence type="predicted"/>
<organism evidence="2">
    <name type="scientific">Oikopleura dioica</name>
    <name type="common">Tunicate</name>
    <dbReference type="NCBI Taxonomy" id="34765"/>
    <lineage>
        <taxon>Eukaryota</taxon>
        <taxon>Metazoa</taxon>
        <taxon>Chordata</taxon>
        <taxon>Tunicata</taxon>
        <taxon>Appendicularia</taxon>
        <taxon>Copelata</taxon>
        <taxon>Oikopleuridae</taxon>
        <taxon>Oikopleura</taxon>
    </lineage>
</organism>
<dbReference type="AlphaFoldDB" id="E4XWS6"/>
<evidence type="ECO:0000313" key="3">
    <source>
        <dbReference type="Proteomes" id="UP000001307"/>
    </source>
</evidence>
<accession>E4XWS6</accession>
<sequence length="530" mass="61846">MANHEAECSYCGSSGILRKCKGRIKLVVSEIQVPIFPKVSVFADHGNATKKQQAIYLIFGCLFWMSIILTTNTIGLEKLTAHITYKTSICNFEYKECVKNYEIFESCNNALSDCLETRQFTHPNVTILLAKETNETNIVIVENVFYDVIQQEINLKNCQKLRFYDRAICRNLCSPTDDCSRTACEKLCETLLSEFGFLEDICPFEKLCPVGCPCKFFPCTLTKVPQIQAARNHEFNSGRVVLYNWETKQQTQTNRIDSKSFLTSVKLKDQFFFISEEMQIFELDENNKFKSLEIDTSGFYRFRKFIAFQQRGMATGFEDHIFICRPEFDLQACFYVLPERRARLYEMKERVPATHSDISYLTVWDETLHIYSIRTFPIDSKSIEISSLESQKWNNLLIKPDSMFGKDVCAEVVAFPDSKSVLFALFIESYGGHLREDYALHLYRLKDSIYVHIGTHKFLNRHEVWKIAVFSFYGFRRLRTHESHWRLLISEVQESDMEEKDFKSMEIVIDGDNSNFDVVIHTHQYIQIMV</sequence>
<dbReference type="Proteomes" id="UP000001307">
    <property type="component" value="Unassembled WGS sequence"/>
</dbReference>
<reference evidence="2" key="1">
    <citation type="journal article" date="2010" name="Science">
        <title>Plasticity of animal genome architecture unmasked by rapid evolution of a pelagic tunicate.</title>
        <authorList>
            <person name="Denoeud F."/>
            <person name="Henriet S."/>
            <person name="Mungpakdee S."/>
            <person name="Aury J.M."/>
            <person name="Da Silva C."/>
            <person name="Brinkmann H."/>
            <person name="Mikhaleva J."/>
            <person name="Olsen L.C."/>
            <person name="Jubin C."/>
            <person name="Canestro C."/>
            <person name="Bouquet J.M."/>
            <person name="Danks G."/>
            <person name="Poulain J."/>
            <person name="Campsteijn C."/>
            <person name="Adamski M."/>
            <person name="Cross I."/>
            <person name="Yadetie F."/>
            <person name="Muffato M."/>
            <person name="Louis A."/>
            <person name="Butcher S."/>
            <person name="Tsagkogeorga G."/>
            <person name="Konrad A."/>
            <person name="Singh S."/>
            <person name="Jensen M.F."/>
            <person name="Cong E.H."/>
            <person name="Eikeseth-Otteraa H."/>
            <person name="Noel B."/>
            <person name="Anthouard V."/>
            <person name="Porcel B.M."/>
            <person name="Kachouri-Lafond R."/>
            <person name="Nishino A."/>
            <person name="Ugolini M."/>
            <person name="Chourrout P."/>
            <person name="Nishida H."/>
            <person name="Aasland R."/>
            <person name="Huzurbazar S."/>
            <person name="Westhof E."/>
            <person name="Delsuc F."/>
            <person name="Lehrach H."/>
            <person name="Reinhardt R."/>
            <person name="Weissenbach J."/>
            <person name="Roy S.W."/>
            <person name="Artiguenave F."/>
            <person name="Postlethwait J.H."/>
            <person name="Manak J.R."/>
            <person name="Thompson E.M."/>
            <person name="Jaillon O."/>
            <person name="Du Pasquier L."/>
            <person name="Boudinot P."/>
            <person name="Liberles D.A."/>
            <person name="Volff J.N."/>
            <person name="Philippe H."/>
            <person name="Lenhard B."/>
            <person name="Roest Crollius H."/>
            <person name="Wincker P."/>
            <person name="Chourrout D."/>
        </authorList>
    </citation>
    <scope>NUCLEOTIDE SEQUENCE [LARGE SCALE GENOMIC DNA]</scope>
</reference>
<feature type="transmembrane region" description="Helical" evidence="1">
    <location>
        <begin position="54"/>
        <end position="76"/>
    </location>
</feature>
<evidence type="ECO:0000313" key="2">
    <source>
        <dbReference type="EMBL" id="CBY14120.1"/>
    </source>
</evidence>
<gene>
    <name evidence="2" type="ORF">GSOID_T00007102001</name>
</gene>
<evidence type="ECO:0000256" key="1">
    <source>
        <dbReference type="SAM" id="Phobius"/>
    </source>
</evidence>
<keyword evidence="1" id="KW-0812">Transmembrane</keyword>
<keyword evidence="1" id="KW-0472">Membrane</keyword>
<name>E4XWS6_OIKDI</name>
<dbReference type="OrthoDB" id="10211447at2759"/>
<protein>
    <submittedName>
        <fullName evidence="2">Uncharacterized protein</fullName>
    </submittedName>
</protein>
<keyword evidence="3" id="KW-1185">Reference proteome</keyword>
<dbReference type="InParanoid" id="E4XWS6"/>